<dbReference type="UniPathway" id="UPA00164"/>
<dbReference type="PANTHER" id="PTHR10176">
    <property type="entry name" value="GLYCOGEN SYNTHASE"/>
    <property type="match status" value="1"/>
</dbReference>
<organism evidence="10 11">
    <name type="scientific">Polytolypa hystricis (strain UAMH7299)</name>
    <dbReference type="NCBI Taxonomy" id="1447883"/>
    <lineage>
        <taxon>Eukaryota</taxon>
        <taxon>Fungi</taxon>
        <taxon>Dikarya</taxon>
        <taxon>Ascomycota</taxon>
        <taxon>Pezizomycotina</taxon>
        <taxon>Eurotiomycetes</taxon>
        <taxon>Eurotiomycetidae</taxon>
        <taxon>Onygenales</taxon>
        <taxon>Onygenales incertae sedis</taxon>
        <taxon>Polytolypa</taxon>
    </lineage>
</organism>
<keyword evidence="3 8" id="KW-0328">Glycosyltransferase</keyword>
<evidence type="ECO:0000313" key="11">
    <source>
        <dbReference type="Proteomes" id="UP000224634"/>
    </source>
</evidence>
<dbReference type="GO" id="GO:0005737">
    <property type="term" value="C:cytoplasm"/>
    <property type="evidence" value="ECO:0007669"/>
    <property type="project" value="TreeGrafter"/>
</dbReference>
<evidence type="ECO:0000313" key="10">
    <source>
        <dbReference type="EMBL" id="PGH07054.1"/>
    </source>
</evidence>
<gene>
    <name evidence="10" type="ORF">AJ80_08067</name>
</gene>
<dbReference type="GO" id="GO:0005978">
    <property type="term" value="P:glycogen biosynthetic process"/>
    <property type="evidence" value="ECO:0007669"/>
    <property type="project" value="UniProtKB-UniPathway"/>
</dbReference>
<keyword evidence="4 8" id="KW-0808">Transferase</keyword>
<evidence type="ECO:0000256" key="7">
    <source>
        <dbReference type="ARBA" id="ARBA00047345"/>
    </source>
</evidence>
<dbReference type="InterPro" id="IPR008631">
    <property type="entry name" value="Glycogen_synth"/>
</dbReference>
<evidence type="ECO:0000256" key="6">
    <source>
        <dbReference type="ARBA" id="ARBA00043883"/>
    </source>
</evidence>
<evidence type="ECO:0000256" key="1">
    <source>
        <dbReference type="ARBA" id="ARBA00004964"/>
    </source>
</evidence>
<reference evidence="10 11" key="1">
    <citation type="submission" date="2017-10" db="EMBL/GenBank/DDBJ databases">
        <title>Comparative genomics in systemic dimorphic fungi from Ajellomycetaceae.</title>
        <authorList>
            <person name="Munoz J.F."/>
            <person name="Mcewen J.G."/>
            <person name="Clay O.K."/>
            <person name="Cuomo C.A."/>
        </authorList>
    </citation>
    <scope>NUCLEOTIDE SEQUENCE [LARGE SCALE GENOMIC DNA]</scope>
    <source>
        <strain evidence="10 11">UAMH7299</strain>
    </source>
</reference>
<accession>A0A2B7X5X3</accession>
<feature type="region of interest" description="Disordered" evidence="9">
    <location>
        <begin position="634"/>
        <end position="665"/>
    </location>
</feature>
<dbReference type="AlphaFoldDB" id="A0A2B7X5X3"/>
<protein>
    <recommendedName>
        <fullName evidence="8">Glycogen [starch] synthase</fullName>
        <ecNumber evidence="8">2.4.1.11</ecNumber>
    </recommendedName>
</protein>
<dbReference type="SUPFAM" id="SSF53756">
    <property type="entry name" value="UDP-Glycosyltransferase/glycogen phosphorylase"/>
    <property type="match status" value="2"/>
</dbReference>
<comment type="catalytic activity">
    <reaction evidence="7">
        <text>[(1-&gt;4)-alpha-D-glucosyl](n) + UDP-alpha-D-glucose = [(1-&gt;4)-alpha-D-glucosyl](n+1) + UDP + H(+)</text>
        <dbReference type="Rhea" id="RHEA:18549"/>
        <dbReference type="Rhea" id="RHEA-COMP:9584"/>
        <dbReference type="Rhea" id="RHEA-COMP:9587"/>
        <dbReference type="ChEBI" id="CHEBI:15378"/>
        <dbReference type="ChEBI" id="CHEBI:15444"/>
        <dbReference type="ChEBI" id="CHEBI:58223"/>
        <dbReference type="ChEBI" id="CHEBI:58885"/>
        <dbReference type="EC" id="2.4.1.11"/>
    </reaction>
    <physiologicalReaction direction="left-to-right" evidence="7">
        <dbReference type="Rhea" id="RHEA:18550"/>
    </physiologicalReaction>
</comment>
<feature type="region of interest" description="Disordered" evidence="9">
    <location>
        <begin position="683"/>
        <end position="716"/>
    </location>
</feature>
<evidence type="ECO:0000256" key="5">
    <source>
        <dbReference type="ARBA" id="ARBA00023056"/>
    </source>
</evidence>
<evidence type="ECO:0000256" key="4">
    <source>
        <dbReference type="ARBA" id="ARBA00022679"/>
    </source>
</evidence>
<dbReference type="Pfam" id="PF05693">
    <property type="entry name" value="Glycogen_syn"/>
    <property type="match status" value="1"/>
</dbReference>
<name>A0A2B7X5X3_POLH7</name>
<evidence type="ECO:0000256" key="9">
    <source>
        <dbReference type="SAM" id="MobiDB-lite"/>
    </source>
</evidence>
<comment type="similarity">
    <text evidence="2 8">Belongs to the glycosyltransferase 3 family.</text>
</comment>
<evidence type="ECO:0000256" key="3">
    <source>
        <dbReference type="ARBA" id="ARBA00022676"/>
    </source>
</evidence>
<comment type="function">
    <text evidence="6">Glycogen synthase participates in the glycogen biosynthetic process along with glycogenin and glycogen branching enzyme. Extends the primer composed of a few glucose units formed by glycogenin by adding new glucose units to it. In this context, glycogen synthase transfers the glycosyl residue from UDP-Glc to the non-reducing end of alpha-1,4-glucan.</text>
</comment>
<sequence>MPTENGSDRSDLPKRSIKNHVLFEVATEVANRAVGGIYSVLKSKAPVTTAEYGDRYTLIGPLNRASAVVEVEPLTPTEQPLIDTISAMKERGIEMMYGRWLIEGAPRVLLIDTSTGYKWLDEWKGDLWNVAGIPSPANDAETNEAIVFGYLVAWFLGEYISRETSRAIVAHFHEWLAGVALPLTKKRHMDLTTIFTTHATLLGRYLCAGSVDFYNNLQYFKVDEEAGKRGIYHRYCVERAAAHAADVFTTVSHITAFESEHLLKRKPDGVLPNGLNVKKFSAVHEFQNLHSHSKEKIHDFVRGHFYGHNDFDLENTLYFFMAGRYEYRNKGVDMFIESLARLNHKLKTAGSNTTIVAFIIMPAQTTSLTVEALKGQAVVKSLRDTLENVEKGIGRRLFERCLEWKEGDNMPDEKDLITSQDRVLIRRRLFAMKRHSLPPIVTHNMLSDSEDPVLNQLRRVQLFNHPSDRVKVVFHPEFLNSSNPVLPLDYDDFVRGTNLGVFPSYYEPWGYTPAECTVMGIPSITTNLSGFGCYMEELIENSSDYGIYIVDRRMKGVDDSVNQLTNFMFDFANKSRRQRINQRNRTERLSDLLDWKRMGMEYVKARQLALRRAYPSSFDPEEDFNDVIGGTEQKISRPFSIPGSPRDRSGMMTPGDFASLQEGREGLSTEDYIAWKLPEEEDSEDYPFPLTLRKRTSSVEPPHSPERESAPNGDTS</sequence>
<dbReference type="STRING" id="1447883.A0A2B7X5X3"/>
<proteinExistence type="inferred from homology"/>
<dbReference type="FunFam" id="3.40.50.2000:FF:000045">
    <property type="entry name" value="Glycogen [starch] synthase"/>
    <property type="match status" value="1"/>
</dbReference>
<keyword evidence="11" id="KW-1185">Reference proteome</keyword>
<dbReference type="GO" id="GO:0004373">
    <property type="term" value="F:alpha-1,4-glucan glucosyltransferase (UDP-glucose donor) activity"/>
    <property type="evidence" value="ECO:0007669"/>
    <property type="project" value="UniProtKB-EC"/>
</dbReference>
<comment type="pathway">
    <text evidence="1 8">Glycan biosynthesis; glycogen biosynthesis.</text>
</comment>
<dbReference type="EMBL" id="PDNA01000173">
    <property type="protein sequence ID" value="PGH07054.1"/>
    <property type="molecule type" value="Genomic_DNA"/>
</dbReference>
<dbReference type="Gene3D" id="3.40.50.2000">
    <property type="entry name" value="Glycogen Phosphorylase B"/>
    <property type="match status" value="2"/>
</dbReference>
<evidence type="ECO:0000256" key="8">
    <source>
        <dbReference type="RuleBase" id="RU363104"/>
    </source>
</evidence>
<dbReference type="OrthoDB" id="6335297at2759"/>
<dbReference type="Gene3D" id="6.10.260.10">
    <property type="match status" value="1"/>
</dbReference>
<keyword evidence="5 8" id="KW-0320">Glycogen biosynthesis</keyword>
<dbReference type="PANTHER" id="PTHR10176:SF3">
    <property type="entry name" value="GLYCOGEN [STARCH] SYNTHASE"/>
    <property type="match status" value="1"/>
</dbReference>
<comment type="function">
    <text evidence="8">Transfers the glycosyl residue from UDP-Glc to the non-reducing end of alpha-1,4-glucan.</text>
</comment>
<dbReference type="Proteomes" id="UP000224634">
    <property type="component" value="Unassembled WGS sequence"/>
</dbReference>
<comment type="caution">
    <text evidence="10">The sequence shown here is derived from an EMBL/GenBank/DDBJ whole genome shotgun (WGS) entry which is preliminary data.</text>
</comment>
<dbReference type="FunFam" id="3.40.50.2000:FF:000014">
    <property type="entry name" value="Glycogen [starch] synthase"/>
    <property type="match status" value="1"/>
</dbReference>
<dbReference type="EC" id="2.4.1.11" evidence="8"/>
<evidence type="ECO:0000256" key="2">
    <source>
        <dbReference type="ARBA" id="ARBA00010686"/>
    </source>
</evidence>